<reference evidence="1 2" key="1">
    <citation type="submission" date="2020-03" db="EMBL/GenBank/DDBJ databases">
        <title>Vagococcus sp. nov., isolated from beetles.</title>
        <authorList>
            <person name="Hyun D.-W."/>
            <person name="Bae J.-W."/>
        </authorList>
    </citation>
    <scope>NUCLEOTIDE SEQUENCE [LARGE SCALE GENOMIC DNA]</scope>
    <source>
        <strain evidence="1 2">HDW17B</strain>
    </source>
</reference>
<dbReference type="KEGG" id="vhy:G7082_03400"/>
<dbReference type="RefSeq" id="WP_166033822.1">
    <property type="nucleotide sequence ID" value="NZ_CP049887.1"/>
</dbReference>
<sequence>MIRKELPLGWTLRLPSDKLIVLTDGITHVGVLYDGKEFGDPQTLLLELSENSVQVKSLPHYIHGVETTTEKEIIIHLNEFFSNIENTEE</sequence>
<name>A0A6G8ARN4_9ENTE</name>
<organism evidence="1 2">
    <name type="scientific">Vagococcus hydrophili</name>
    <dbReference type="NCBI Taxonomy" id="2714947"/>
    <lineage>
        <taxon>Bacteria</taxon>
        <taxon>Bacillati</taxon>
        <taxon>Bacillota</taxon>
        <taxon>Bacilli</taxon>
        <taxon>Lactobacillales</taxon>
        <taxon>Enterococcaceae</taxon>
        <taxon>Vagococcus</taxon>
    </lineage>
</organism>
<evidence type="ECO:0000313" key="2">
    <source>
        <dbReference type="Proteomes" id="UP000501747"/>
    </source>
</evidence>
<keyword evidence="2" id="KW-1185">Reference proteome</keyword>
<dbReference type="AlphaFoldDB" id="A0A6G8ARN4"/>
<proteinExistence type="predicted"/>
<evidence type="ECO:0000313" key="1">
    <source>
        <dbReference type="EMBL" id="QIL47650.1"/>
    </source>
</evidence>
<accession>A0A6G8ARN4</accession>
<gene>
    <name evidence="1" type="ORF">G7082_03400</name>
</gene>
<dbReference type="Proteomes" id="UP000501747">
    <property type="component" value="Chromosome"/>
</dbReference>
<protein>
    <submittedName>
        <fullName evidence="1">Uncharacterized protein</fullName>
    </submittedName>
</protein>
<dbReference type="EMBL" id="CP049887">
    <property type="protein sequence ID" value="QIL47650.1"/>
    <property type="molecule type" value="Genomic_DNA"/>
</dbReference>